<dbReference type="EMBL" id="JAMSHT010000001">
    <property type="protein sequence ID" value="MCM8557276.1"/>
    <property type="molecule type" value="Genomic_DNA"/>
</dbReference>
<dbReference type="CDD" id="cd00093">
    <property type="entry name" value="HTH_XRE"/>
    <property type="match status" value="1"/>
</dbReference>
<dbReference type="PANTHER" id="PTHR46797">
    <property type="entry name" value="HTH-TYPE TRANSCRIPTIONAL REGULATOR"/>
    <property type="match status" value="1"/>
</dbReference>
<protein>
    <submittedName>
        <fullName evidence="3">Helix-turn-helix transcriptional regulator</fullName>
    </submittedName>
</protein>
<gene>
    <name evidence="3" type="ORF">NDO55_05510</name>
</gene>
<dbReference type="InterPro" id="IPR050807">
    <property type="entry name" value="TransReg_Diox_bact_type"/>
</dbReference>
<dbReference type="SUPFAM" id="SSF47413">
    <property type="entry name" value="lambda repressor-like DNA-binding domains"/>
    <property type="match status" value="1"/>
</dbReference>
<dbReference type="Proteomes" id="UP001155128">
    <property type="component" value="Unassembled WGS sequence"/>
</dbReference>
<name>A0A9X2J3G5_9SPHN</name>
<dbReference type="GO" id="GO:0003677">
    <property type="term" value="F:DNA binding"/>
    <property type="evidence" value="ECO:0007669"/>
    <property type="project" value="UniProtKB-KW"/>
</dbReference>
<dbReference type="InterPro" id="IPR001387">
    <property type="entry name" value="Cro/C1-type_HTH"/>
</dbReference>
<keyword evidence="4" id="KW-1185">Reference proteome</keyword>
<dbReference type="GO" id="GO:0005829">
    <property type="term" value="C:cytosol"/>
    <property type="evidence" value="ECO:0007669"/>
    <property type="project" value="TreeGrafter"/>
</dbReference>
<accession>A0A9X2J3G5</accession>
<sequence length="188" mass="20181">MLSRIREVRKAKKMTLAEVAARCQPPTTAQTIGRLETGTRTLSLAWLNRIAGALGVDAAELVANEETQEVEVAAILEAGGNAQAPTQRLIALPPSPASDIVALRVEAGIGDYRSGDEIWCRQLGPDDFGSALNKDVLVPRPAGRYIFGRLIDRQGGNLLILPPGAGSRQQVVKDPPWLATVETLVRKL</sequence>
<evidence type="ECO:0000313" key="3">
    <source>
        <dbReference type="EMBL" id="MCM8557276.1"/>
    </source>
</evidence>
<evidence type="ECO:0000259" key="2">
    <source>
        <dbReference type="PROSITE" id="PS50943"/>
    </source>
</evidence>
<dbReference type="PANTHER" id="PTHR46797:SF19">
    <property type="entry name" value="BLL2473 PROTEIN"/>
    <property type="match status" value="1"/>
</dbReference>
<reference evidence="3" key="1">
    <citation type="submission" date="2022-06" db="EMBL/GenBank/DDBJ databases">
        <title>Sphingomicrobium sedimins sp. nov., a marine bacterium isolated from tidal flat.</title>
        <authorList>
            <person name="Kim C.-H."/>
            <person name="Yoo Y."/>
            <person name="Kim J.-J."/>
        </authorList>
    </citation>
    <scope>NUCLEOTIDE SEQUENCE</scope>
    <source>
        <strain evidence="3">GRR-S6-50</strain>
    </source>
</reference>
<evidence type="ECO:0000313" key="4">
    <source>
        <dbReference type="Proteomes" id="UP001155128"/>
    </source>
</evidence>
<keyword evidence="1" id="KW-0238">DNA-binding</keyword>
<feature type="domain" description="HTH cro/C1-type" evidence="2">
    <location>
        <begin position="5"/>
        <end position="61"/>
    </location>
</feature>
<organism evidence="3 4">
    <name type="scientific">Sphingomicrobium sediminis</name>
    <dbReference type="NCBI Taxonomy" id="2950949"/>
    <lineage>
        <taxon>Bacteria</taxon>
        <taxon>Pseudomonadati</taxon>
        <taxon>Pseudomonadota</taxon>
        <taxon>Alphaproteobacteria</taxon>
        <taxon>Sphingomonadales</taxon>
        <taxon>Sphingomonadaceae</taxon>
        <taxon>Sphingomicrobium</taxon>
    </lineage>
</organism>
<comment type="caution">
    <text evidence="3">The sequence shown here is derived from an EMBL/GenBank/DDBJ whole genome shotgun (WGS) entry which is preliminary data.</text>
</comment>
<proteinExistence type="predicted"/>
<dbReference type="Gene3D" id="1.10.260.40">
    <property type="entry name" value="lambda repressor-like DNA-binding domains"/>
    <property type="match status" value="1"/>
</dbReference>
<dbReference type="Pfam" id="PF01381">
    <property type="entry name" value="HTH_3"/>
    <property type="match status" value="1"/>
</dbReference>
<dbReference type="AlphaFoldDB" id="A0A9X2J3G5"/>
<dbReference type="RefSeq" id="WP_252113211.1">
    <property type="nucleotide sequence ID" value="NZ_JAMSHT010000001.1"/>
</dbReference>
<dbReference type="GO" id="GO:0003700">
    <property type="term" value="F:DNA-binding transcription factor activity"/>
    <property type="evidence" value="ECO:0007669"/>
    <property type="project" value="TreeGrafter"/>
</dbReference>
<dbReference type="PROSITE" id="PS50943">
    <property type="entry name" value="HTH_CROC1"/>
    <property type="match status" value="1"/>
</dbReference>
<dbReference type="SMART" id="SM00530">
    <property type="entry name" value="HTH_XRE"/>
    <property type="match status" value="1"/>
</dbReference>
<dbReference type="InterPro" id="IPR010982">
    <property type="entry name" value="Lambda_DNA-bd_dom_sf"/>
</dbReference>
<evidence type="ECO:0000256" key="1">
    <source>
        <dbReference type="ARBA" id="ARBA00023125"/>
    </source>
</evidence>